<evidence type="ECO:0000313" key="3">
    <source>
        <dbReference type="Proteomes" id="UP000030428"/>
    </source>
</evidence>
<keyword evidence="3" id="KW-1185">Reference proteome</keyword>
<gene>
    <name evidence="2" type="ORF">PN36_16740</name>
</gene>
<comment type="caution">
    <text evidence="2">The sequence shown here is derived from an EMBL/GenBank/DDBJ whole genome shotgun (WGS) entry which is preliminary data.</text>
</comment>
<keyword evidence="1" id="KW-1133">Transmembrane helix</keyword>
<sequence length="75" mass="8549">MAMTTKAKFLYLIFYLQFEFQQAASYVANNKKYGQLIMGLSTYYPPIPLILLVPLILIMLMGVGGYKFVKLLPAH</sequence>
<dbReference type="AlphaFoldDB" id="A0A0A6PCL6"/>
<accession>A0A0A6PCL6</accession>
<evidence type="ECO:0000313" key="2">
    <source>
        <dbReference type="EMBL" id="KHD08525.1"/>
    </source>
</evidence>
<protein>
    <submittedName>
        <fullName evidence="2">Uncharacterized protein</fullName>
    </submittedName>
</protein>
<reference evidence="2 3" key="1">
    <citation type="journal article" date="2016" name="Front. Microbiol.">
        <title>Single-Cell (Meta-)Genomics of a Dimorphic Candidatus Thiomargarita nelsonii Reveals Genomic Plasticity.</title>
        <authorList>
            <person name="Flood B.E."/>
            <person name="Fliss P."/>
            <person name="Jones D.S."/>
            <person name="Dick G.J."/>
            <person name="Jain S."/>
            <person name="Kaster A.K."/>
            <person name="Winkel M."/>
            <person name="Mussmann M."/>
            <person name="Bailey J."/>
        </authorList>
    </citation>
    <scope>NUCLEOTIDE SEQUENCE [LARGE SCALE GENOMIC DNA]</scope>
    <source>
        <strain evidence="2">Hydrate Ridge</strain>
    </source>
</reference>
<proteinExistence type="predicted"/>
<dbReference type="Proteomes" id="UP000030428">
    <property type="component" value="Unassembled WGS sequence"/>
</dbReference>
<feature type="transmembrane region" description="Helical" evidence="1">
    <location>
        <begin position="47"/>
        <end position="69"/>
    </location>
</feature>
<keyword evidence="1" id="KW-0812">Transmembrane</keyword>
<evidence type="ECO:0000256" key="1">
    <source>
        <dbReference type="SAM" id="Phobius"/>
    </source>
</evidence>
<dbReference type="EMBL" id="JSZA02000063">
    <property type="protein sequence ID" value="KHD08525.1"/>
    <property type="molecule type" value="Genomic_DNA"/>
</dbReference>
<keyword evidence="1" id="KW-0472">Membrane</keyword>
<name>A0A0A6PCL6_9GAMM</name>
<organism evidence="2 3">
    <name type="scientific">Candidatus Thiomargarita nelsonii</name>
    <dbReference type="NCBI Taxonomy" id="1003181"/>
    <lineage>
        <taxon>Bacteria</taxon>
        <taxon>Pseudomonadati</taxon>
        <taxon>Pseudomonadota</taxon>
        <taxon>Gammaproteobacteria</taxon>
        <taxon>Thiotrichales</taxon>
        <taxon>Thiotrichaceae</taxon>
        <taxon>Thiomargarita</taxon>
    </lineage>
</organism>